<feature type="compositionally biased region" description="Basic residues" evidence="6">
    <location>
        <begin position="881"/>
        <end position="900"/>
    </location>
</feature>
<evidence type="ECO:0000259" key="7">
    <source>
        <dbReference type="PROSITE" id="PS51192"/>
    </source>
</evidence>
<evidence type="ECO:0000256" key="5">
    <source>
        <dbReference type="PROSITE-ProRule" id="PRU00552"/>
    </source>
</evidence>
<feature type="domain" description="Helicase ATP-binding" evidence="7">
    <location>
        <begin position="300"/>
        <end position="474"/>
    </location>
</feature>
<evidence type="ECO:0000256" key="1">
    <source>
        <dbReference type="ARBA" id="ARBA00022741"/>
    </source>
</evidence>
<keyword evidence="11" id="KW-1185">Reference proteome</keyword>
<feature type="compositionally biased region" description="Acidic residues" evidence="6">
    <location>
        <begin position="208"/>
        <end position="228"/>
    </location>
</feature>
<reference evidence="10 11" key="1">
    <citation type="submission" date="2016-10" db="EMBL/GenBank/DDBJ databases">
        <authorList>
            <person name="Cai Z."/>
        </authorList>
    </citation>
    <scope>NUCLEOTIDE SEQUENCE [LARGE SCALE GENOMIC DNA]</scope>
</reference>
<dbReference type="GO" id="GO:0003724">
    <property type="term" value="F:RNA helicase activity"/>
    <property type="evidence" value="ECO:0007669"/>
    <property type="project" value="InterPro"/>
</dbReference>
<dbReference type="GO" id="GO:0016787">
    <property type="term" value="F:hydrolase activity"/>
    <property type="evidence" value="ECO:0007669"/>
    <property type="project" value="UniProtKB-KW"/>
</dbReference>
<dbReference type="InterPro" id="IPR014014">
    <property type="entry name" value="RNA_helicase_DEAD_Q_motif"/>
</dbReference>
<evidence type="ECO:0000313" key="10">
    <source>
        <dbReference type="EMBL" id="SZX79233.1"/>
    </source>
</evidence>
<evidence type="ECO:0000259" key="8">
    <source>
        <dbReference type="PROSITE" id="PS51194"/>
    </source>
</evidence>
<dbReference type="EMBL" id="FNXT01001361">
    <property type="protein sequence ID" value="SZX79233.1"/>
    <property type="molecule type" value="Genomic_DNA"/>
</dbReference>
<feature type="domain" description="DEAD-box RNA helicase Q" evidence="9">
    <location>
        <begin position="269"/>
        <end position="297"/>
    </location>
</feature>
<dbReference type="InterPro" id="IPR050079">
    <property type="entry name" value="DEAD_box_RNA_helicase"/>
</dbReference>
<feature type="compositionally biased region" description="Low complexity" evidence="6">
    <location>
        <begin position="848"/>
        <end position="862"/>
    </location>
</feature>
<keyword evidence="4" id="KW-0067">ATP-binding</keyword>
<accession>A0A383WPP3</accession>
<evidence type="ECO:0000313" key="11">
    <source>
        <dbReference type="Proteomes" id="UP000256970"/>
    </source>
</evidence>
<dbReference type="SMART" id="SM00487">
    <property type="entry name" value="DEXDc"/>
    <property type="match status" value="1"/>
</dbReference>
<dbReference type="SMART" id="SM00490">
    <property type="entry name" value="HELICc"/>
    <property type="match status" value="1"/>
</dbReference>
<dbReference type="AlphaFoldDB" id="A0A383WPP3"/>
<dbReference type="PROSITE" id="PS51195">
    <property type="entry name" value="Q_MOTIF"/>
    <property type="match status" value="1"/>
</dbReference>
<evidence type="ECO:0000256" key="2">
    <source>
        <dbReference type="ARBA" id="ARBA00022801"/>
    </source>
</evidence>
<evidence type="ECO:0000256" key="4">
    <source>
        <dbReference type="ARBA" id="ARBA00022840"/>
    </source>
</evidence>
<dbReference type="SUPFAM" id="SSF52540">
    <property type="entry name" value="P-loop containing nucleoside triphosphate hydrolases"/>
    <property type="match status" value="2"/>
</dbReference>
<dbReference type="PROSITE" id="PS00039">
    <property type="entry name" value="DEAD_ATP_HELICASE"/>
    <property type="match status" value="1"/>
</dbReference>
<dbReference type="InterPro" id="IPR027417">
    <property type="entry name" value="P-loop_NTPase"/>
</dbReference>
<sequence>MAAEDFNPGFAFDAGDFEAPAQAPWEFGGALKMALKDRQQPASTIDDKINKRLQDRQQKQQQKQQARKGAQAAGKKRAREESSEDEDDSEAGDSDDDDDDAAGSSEESDQPLPGELDSDEGDSELDDEDESEDADEPAAAAGKKGKQQQQQKQAPQSAAAAAAARRAAAAAAAAASGQANGKAAAGGSRKPGAAGDGSEEQPSSSEGDQSDDGEQQQQDDSEAEDADEQQQQKQRQRPDKQAAANGKAGDKSKAGFYAETQRGFKKQDVSFQDLNLSRPLLRAVSALGYTHPTPIQAACIPLALAGRDICGSAMTGSGKTAAFALPILERLLYRPRQVAATYVLILAPTRELAAQIHSMVQKLAQFTDIDAALIVGGLSLTAQAAALRAGPCIVVATPGRVIDHVRNSQGFGLEDLSVLVLDEADRLLEMGFKEELREILRMAPKQRQTLLFSATFNDDVAGLVALSLKQPVRLAADAAAAAPSTLSQEIVRLKGSAATEKEAALLALASRSFSSGRTIVFCKTKQRAHRLKLLFGLCKLPPAAELHGDMTQAARLESLERFRRGEVAYLLATDVAARGLDILGVQVVLNFDAPRTLETYLHRIGRTARAGESGVAVSLISDEDRALLKEVVKKGRVTLKQRVVPPQAMARWQATIEAAEPDVERVLAEEHEEAAIRRAEMEASKAANMLEHEDEIYSRPARTWFQTEKQKKEAAAAAAAAAEGRTVLEDAAGANTPAGRAAKKLAKSAAKQDKKNARLKEQRAAEAAAGGKKAVPALQAETEAFSKAIKGVKSRARALMQQQGLTAKVAQKIAAKAVTGVSASREKKKRKTGAGLFSGDGISKADDGAAAGPGSKGSSSSKGGKDGKAKSSLSKSELNKVKRGGKGKSSFKSKKKFKRR</sequence>
<dbReference type="GO" id="GO:0005829">
    <property type="term" value="C:cytosol"/>
    <property type="evidence" value="ECO:0007669"/>
    <property type="project" value="TreeGrafter"/>
</dbReference>
<name>A0A383WPP3_TETOB</name>
<keyword evidence="1" id="KW-0547">Nucleotide-binding</keyword>
<keyword evidence="2" id="KW-0378">Hydrolase</keyword>
<dbReference type="Pfam" id="PF00271">
    <property type="entry name" value="Helicase_C"/>
    <property type="match status" value="1"/>
</dbReference>
<dbReference type="CDD" id="cd18787">
    <property type="entry name" value="SF2_C_DEAD"/>
    <property type="match status" value="1"/>
</dbReference>
<dbReference type="PROSITE" id="PS51194">
    <property type="entry name" value="HELICASE_CTER"/>
    <property type="match status" value="1"/>
</dbReference>
<dbReference type="Gene3D" id="3.40.50.300">
    <property type="entry name" value="P-loop containing nucleotide triphosphate hydrolases"/>
    <property type="match status" value="2"/>
</dbReference>
<keyword evidence="3" id="KW-0347">Helicase</keyword>
<gene>
    <name evidence="10" type="ORF">BQ4739_LOCUS19516</name>
</gene>
<dbReference type="InterPro" id="IPR011545">
    <property type="entry name" value="DEAD/DEAH_box_helicase_dom"/>
</dbReference>
<organism evidence="10 11">
    <name type="scientific">Tetradesmus obliquus</name>
    <name type="common">Green alga</name>
    <name type="synonym">Acutodesmus obliquus</name>
    <dbReference type="NCBI Taxonomy" id="3088"/>
    <lineage>
        <taxon>Eukaryota</taxon>
        <taxon>Viridiplantae</taxon>
        <taxon>Chlorophyta</taxon>
        <taxon>core chlorophytes</taxon>
        <taxon>Chlorophyceae</taxon>
        <taxon>CS clade</taxon>
        <taxon>Sphaeropleales</taxon>
        <taxon>Scenedesmaceae</taxon>
        <taxon>Tetradesmus</taxon>
    </lineage>
</organism>
<protein>
    <recommendedName>
        <fullName evidence="12">RNA helicase</fullName>
    </recommendedName>
</protein>
<evidence type="ECO:0000256" key="6">
    <source>
        <dbReference type="SAM" id="MobiDB-lite"/>
    </source>
</evidence>
<feature type="compositionally biased region" description="Basic and acidic residues" evidence="6">
    <location>
        <begin position="36"/>
        <end position="58"/>
    </location>
</feature>
<dbReference type="InterPro" id="IPR000629">
    <property type="entry name" value="RNA-helicase_DEAD-box_CS"/>
</dbReference>
<dbReference type="Pfam" id="PF00270">
    <property type="entry name" value="DEAD"/>
    <property type="match status" value="1"/>
</dbReference>
<dbReference type="GO" id="GO:0003676">
    <property type="term" value="F:nucleic acid binding"/>
    <property type="evidence" value="ECO:0007669"/>
    <property type="project" value="InterPro"/>
</dbReference>
<feature type="domain" description="Helicase C-terminal" evidence="8">
    <location>
        <begin position="485"/>
        <end position="650"/>
    </location>
</feature>
<feature type="compositionally biased region" description="Acidic residues" evidence="6">
    <location>
        <begin position="82"/>
        <end position="109"/>
    </location>
</feature>
<feature type="compositionally biased region" description="Low complexity" evidence="6">
    <location>
        <begin position="137"/>
        <end position="187"/>
    </location>
</feature>
<dbReference type="Proteomes" id="UP000256970">
    <property type="component" value="Unassembled WGS sequence"/>
</dbReference>
<dbReference type="PROSITE" id="PS51192">
    <property type="entry name" value="HELICASE_ATP_BIND_1"/>
    <property type="match status" value="1"/>
</dbReference>
<feature type="short sequence motif" description="Q motif" evidence="5">
    <location>
        <begin position="269"/>
        <end position="297"/>
    </location>
</feature>
<feature type="region of interest" description="Disordered" evidence="6">
    <location>
        <begin position="817"/>
        <end position="900"/>
    </location>
</feature>
<dbReference type="PANTHER" id="PTHR47959:SF14">
    <property type="entry name" value="DEAD-BOX ATP-DEPENDENT RNA HELICASE 28"/>
    <property type="match status" value="1"/>
</dbReference>
<proteinExistence type="predicted"/>
<dbReference type="InterPro" id="IPR014001">
    <property type="entry name" value="Helicase_ATP-bd"/>
</dbReference>
<dbReference type="GO" id="GO:0005524">
    <property type="term" value="F:ATP binding"/>
    <property type="evidence" value="ECO:0007669"/>
    <property type="project" value="UniProtKB-KW"/>
</dbReference>
<evidence type="ECO:0008006" key="12">
    <source>
        <dbReference type="Google" id="ProtNLM"/>
    </source>
</evidence>
<dbReference type="InterPro" id="IPR001650">
    <property type="entry name" value="Helicase_C-like"/>
</dbReference>
<evidence type="ECO:0000256" key="3">
    <source>
        <dbReference type="ARBA" id="ARBA00022806"/>
    </source>
</evidence>
<dbReference type="PANTHER" id="PTHR47959">
    <property type="entry name" value="ATP-DEPENDENT RNA HELICASE RHLE-RELATED"/>
    <property type="match status" value="1"/>
</dbReference>
<dbReference type="CDD" id="cd17947">
    <property type="entry name" value="DEADc_DDX27"/>
    <property type="match status" value="1"/>
</dbReference>
<feature type="compositionally biased region" description="Acidic residues" evidence="6">
    <location>
        <begin position="116"/>
        <end position="136"/>
    </location>
</feature>
<feature type="region of interest" description="Disordered" evidence="6">
    <location>
        <begin position="36"/>
        <end position="253"/>
    </location>
</feature>
<feature type="compositionally biased region" description="Low complexity" evidence="6">
    <location>
        <begin position="59"/>
        <end position="73"/>
    </location>
</feature>
<evidence type="ECO:0000259" key="9">
    <source>
        <dbReference type="PROSITE" id="PS51195"/>
    </source>
</evidence>